<dbReference type="PRINTS" id="PR00507">
    <property type="entry name" value="N12N6MTFRASE"/>
</dbReference>
<evidence type="ECO:0000313" key="2">
    <source>
        <dbReference type="Proteomes" id="UP000494363"/>
    </source>
</evidence>
<reference evidence="1 2" key="1">
    <citation type="submission" date="2020-04" db="EMBL/GenBank/DDBJ databases">
        <authorList>
            <person name="De Canck E."/>
        </authorList>
    </citation>
    <scope>NUCLEOTIDE SEQUENCE [LARGE SCALE GENOMIC DNA]</scope>
    <source>
        <strain evidence="1 2">LMG 29542</strain>
    </source>
</reference>
<dbReference type="InterPro" id="IPR029063">
    <property type="entry name" value="SAM-dependent_MTases_sf"/>
</dbReference>
<dbReference type="Proteomes" id="UP000494363">
    <property type="component" value="Unassembled WGS sequence"/>
</dbReference>
<sequence length="271" mass="30327">MSARRAELGQFFTPEWVAQALVDRFYPGLGMWDRVAEPSCGEGAFLRALPDYVPAIGVEIDPDLAARARESSGREVLVGDFRSVDLPFRPTLLLGNPPFKSAVVMQFLDRAWDLLPRDGEVGFILPAFVFQTASAVEALSARWSMDQQMLPRNVFPRLSHPLCFARLTKGRHGLIGFALYHEAAAVARLETRYRALLAQGERSVWTAITRAALEALGGEATLREIYREIEGARPTANRYWQEKVRQQLQRIGRRVGPSRWALASGYQQVAA</sequence>
<evidence type="ECO:0000313" key="1">
    <source>
        <dbReference type="EMBL" id="CAB3754229.1"/>
    </source>
</evidence>
<dbReference type="SUPFAM" id="SSF53335">
    <property type="entry name" value="S-adenosyl-L-methionine-dependent methyltransferases"/>
    <property type="match status" value="1"/>
</dbReference>
<dbReference type="AlphaFoldDB" id="A0A6J5DJ92"/>
<organism evidence="1 2">
    <name type="scientific">Paraburkholderia humisilvae</name>
    <dbReference type="NCBI Taxonomy" id="627669"/>
    <lineage>
        <taxon>Bacteria</taxon>
        <taxon>Pseudomonadati</taxon>
        <taxon>Pseudomonadota</taxon>
        <taxon>Betaproteobacteria</taxon>
        <taxon>Burkholderiales</taxon>
        <taxon>Burkholderiaceae</taxon>
        <taxon>Paraburkholderia</taxon>
    </lineage>
</organism>
<dbReference type="Gene3D" id="3.40.50.150">
    <property type="entry name" value="Vaccinia Virus protein VP39"/>
    <property type="match status" value="1"/>
</dbReference>
<name>A0A6J5DJ92_9BURK</name>
<gene>
    <name evidence="1" type="ORF">LMG29542_02284</name>
</gene>
<accession>A0A6J5DJ92</accession>
<dbReference type="CDD" id="cd02440">
    <property type="entry name" value="AdoMet_MTases"/>
    <property type="match status" value="1"/>
</dbReference>
<keyword evidence="2" id="KW-1185">Reference proteome</keyword>
<dbReference type="RefSeq" id="WP_175226566.1">
    <property type="nucleotide sequence ID" value="NZ_CADIKH010000009.1"/>
</dbReference>
<dbReference type="EMBL" id="CADIKH010000009">
    <property type="protein sequence ID" value="CAB3754229.1"/>
    <property type="molecule type" value="Genomic_DNA"/>
</dbReference>
<proteinExistence type="predicted"/>
<protein>
    <submittedName>
        <fullName evidence="1">Uncharacterized protein</fullName>
    </submittedName>
</protein>